<sequence length="317" mass="35036">MSKITTVTGPISPDELGITQMHEHILLDVYPTRWGYSSVLDDIDVSIEEVREYKSAGGRTLVEQTMRGGGRDPEGLKRISEESGINIVMATAFAWAQFKNPVATQVNSTSAAELGEILVCDIEEGVDDTGIKAGFIGEVGAGGSRMSDGINYISPLEERLFRAAARAHRQTGAMIYTHTYQGELAMEEVALLEEEHVDLEKVVIGHLGDRNQADYYEQIARTGVCLGIDHIGQTHGMQVYAPDSRRVDNVVTLIERGYLAQIVLSQDLFLKEMWHYNNGIGYDHILRSFVPMLSEAGVTDDQINTMMVENPARLLAF</sequence>
<evidence type="ECO:0008006" key="4">
    <source>
        <dbReference type="Google" id="ProtNLM"/>
    </source>
</evidence>
<keyword evidence="2" id="KW-0378">Hydrolase</keyword>
<dbReference type="PANTHER" id="PTHR10819">
    <property type="entry name" value="PHOSPHOTRIESTERASE-RELATED"/>
    <property type="match status" value="1"/>
</dbReference>
<reference evidence="3" key="1">
    <citation type="submission" date="2018-05" db="EMBL/GenBank/DDBJ databases">
        <authorList>
            <person name="Lanie J.A."/>
            <person name="Ng W.-L."/>
            <person name="Kazmierczak K.M."/>
            <person name="Andrzejewski T.M."/>
            <person name="Davidsen T.M."/>
            <person name="Wayne K.J."/>
            <person name="Tettelin H."/>
            <person name="Glass J.I."/>
            <person name="Rusch D."/>
            <person name="Podicherti R."/>
            <person name="Tsui H.-C.T."/>
            <person name="Winkler M.E."/>
        </authorList>
    </citation>
    <scope>NUCLEOTIDE SEQUENCE</scope>
</reference>
<dbReference type="PROSITE" id="PS51347">
    <property type="entry name" value="PHOSPHOTRIESTERASE_2"/>
    <property type="match status" value="1"/>
</dbReference>
<dbReference type="AlphaFoldDB" id="A0A382KJE0"/>
<dbReference type="GO" id="GO:0016787">
    <property type="term" value="F:hydrolase activity"/>
    <property type="evidence" value="ECO:0007669"/>
    <property type="project" value="UniProtKB-KW"/>
</dbReference>
<dbReference type="PIRSF" id="PIRSF016839">
    <property type="entry name" value="PhP"/>
    <property type="match status" value="1"/>
</dbReference>
<dbReference type="InterPro" id="IPR032466">
    <property type="entry name" value="Metal_Hydrolase"/>
</dbReference>
<accession>A0A382KJE0</accession>
<organism evidence="3">
    <name type="scientific">marine metagenome</name>
    <dbReference type="NCBI Taxonomy" id="408172"/>
    <lineage>
        <taxon>unclassified sequences</taxon>
        <taxon>metagenomes</taxon>
        <taxon>ecological metagenomes</taxon>
    </lineage>
</organism>
<gene>
    <name evidence="3" type="ORF">METZ01_LOCUS277422</name>
</gene>
<evidence type="ECO:0000256" key="1">
    <source>
        <dbReference type="ARBA" id="ARBA00022723"/>
    </source>
</evidence>
<proteinExistence type="predicted"/>
<dbReference type="PANTHER" id="PTHR10819:SF3">
    <property type="entry name" value="PHOSPHOTRIESTERASE-RELATED PROTEIN"/>
    <property type="match status" value="1"/>
</dbReference>
<dbReference type="Pfam" id="PF02126">
    <property type="entry name" value="PTE"/>
    <property type="match status" value="1"/>
</dbReference>
<dbReference type="SUPFAM" id="SSF51556">
    <property type="entry name" value="Metallo-dependent hydrolases"/>
    <property type="match status" value="1"/>
</dbReference>
<evidence type="ECO:0000313" key="3">
    <source>
        <dbReference type="EMBL" id="SVC24568.1"/>
    </source>
</evidence>
<dbReference type="Gene3D" id="3.20.20.140">
    <property type="entry name" value="Metal-dependent hydrolases"/>
    <property type="match status" value="1"/>
</dbReference>
<name>A0A382KJE0_9ZZZZ</name>
<keyword evidence="1" id="KW-0479">Metal-binding</keyword>
<dbReference type="GO" id="GO:0008270">
    <property type="term" value="F:zinc ion binding"/>
    <property type="evidence" value="ECO:0007669"/>
    <property type="project" value="InterPro"/>
</dbReference>
<protein>
    <recommendedName>
        <fullName evidence="4">Phosphotriesterase-related protein</fullName>
    </recommendedName>
</protein>
<dbReference type="InterPro" id="IPR001559">
    <property type="entry name" value="Phosphotriesterase"/>
</dbReference>
<evidence type="ECO:0000256" key="2">
    <source>
        <dbReference type="ARBA" id="ARBA00022801"/>
    </source>
</evidence>
<dbReference type="EMBL" id="UINC01081057">
    <property type="protein sequence ID" value="SVC24568.1"/>
    <property type="molecule type" value="Genomic_DNA"/>
</dbReference>